<dbReference type="AlphaFoldDB" id="A0A1Q8RG41"/>
<reference evidence="1 2" key="1">
    <citation type="submission" date="2016-11" db="EMBL/GenBank/DDBJ databases">
        <title>Draft Genome Assembly of Colletotrichum chlorophyti a pathogen of herbaceous plants.</title>
        <authorList>
            <person name="Gan P."/>
            <person name="Narusaka M."/>
            <person name="Tsushima A."/>
            <person name="Narusaka Y."/>
            <person name="Takano Y."/>
            <person name="Shirasu K."/>
        </authorList>
    </citation>
    <scope>NUCLEOTIDE SEQUENCE [LARGE SCALE GENOMIC DNA]</scope>
    <source>
        <strain evidence="1 2">NTL11</strain>
    </source>
</reference>
<proteinExistence type="predicted"/>
<dbReference type="STRING" id="708187.A0A1Q8RG41"/>
<dbReference type="OrthoDB" id="5232980at2759"/>
<comment type="caution">
    <text evidence="1">The sequence shown here is derived from an EMBL/GenBank/DDBJ whole genome shotgun (WGS) entry which is preliminary data.</text>
</comment>
<organism evidence="1 2">
    <name type="scientific">Colletotrichum chlorophyti</name>
    <dbReference type="NCBI Taxonomy" id="708187"/>
    <lineage>
        <taxon>Eukaryota</taxon>
        <taxon>Fungi</taxon>
        <taxon>Dikarya</taxon>
        <taxon>Ascomycota</taxon>
        <taxon>Pezizomycotina</taxon>
        <taxon>Sordariomycetes</taxon>
        <taxon>Hypocreomycetidae</taxon>
        <taxon>Glomerellales</taxon>
        <taxon>Glomerellaceae</taxon>
        <taxon>Colletotrichum</taxon>
    </lineage>
</organism>
<dbReference type="EMBL" id="MPGH01000204">
    <property type="protein sequence ID" value="OLN83308.1"/>
    <property type="molecule type" value="Genomic_DNA"/>
</dbReference>
<sequence>MGIEDTQGLAGLLGIICPRYVTQKEARQICDQFKSSAWKRNSQVLWSGMQREKAQRWADDNGLQTLTTALGPLVKLEKSKRKKKRSNFMKGASALFAWFIAQGTQVTLLLPLPPHRFHPSGLTSLQDFEEPIIKGLLGNGAVDRILVAHPGAKDISARTWLYELWPIDEVNKWKAKFGIDCETHSWRQVKKGFTSNLSLNQE</sequence>
<evidence type="ECO:0000313" key="2">
    <source>
        <dbReference type="Proteomes" id="UP000186583"/>
    </source>
</evidence>
<keyword evidence="2" id="KW-1185">Reference proteome</keyword>
<protein>
    <submittedName>
        <fullName evidence="1">Uncharacterized protein</fullName>
    </submittedName>
</protein>
<accession>A0A1Q8RG41</accession>
<dbReference type="Proteomes" id="UP000186583">
    <property type="component" value="Unassembled WGS sequence"/>
</dbReference>
<name>A0A1Q8RG41_9PEZI</name>
<evidence type="ECO:0000313" key="1">
    <source>
        <dbReference type="EMBL" id="OLN83308.1"/>
    </source>
</evidence>
<gene>
    <name evidence="1" type="ORF">CCHL11_03147</name>
</gene>